<accession>A0ABX7PAP4</accession>
<keyword evidence="3" id="KW-1185">Reference proteome</keyword>
<evidence type="ECO:0008006" key="4">
    <source>
        <dbReference type="Google" id="ProtNLM"/>
    </source>
</evidence>
<gene>
    <name evidence="2" type="ORF">JY651_22640</name>
</gene>
<dbReference type="PROSITE" id="PS51257">
    <property type="entry name" value="PROKAR_LIPOPROTEIN"/>
    <property type="match status" value="1"/>
</dbReference>
<proteinExistence type="predicted"/>
<dbReference type="EMBL" id="CP071090">
    <property type="protein sequence ID" value="QSQ27539.1"/>
    <property type="molecule type" value="Genomic_DNA"/>
</dbReference>
<protein>
    <recommendedName>
        <fullName evidence="4">Lipoprotein</fullName>
    </recommendedName>
</protein>
<reference evidence="2 3" key="1">
    <citation type="submission" date="2021-02" db="EMBL/GenBank/DDBJ databases">
        <title>De Novo genome assembly of isolated myxobacteria.</title>
        <authorList>
            <person name="Stevens D.C."/>
        </authorList>
    </citation>
    <scope>NUCLEOTIDE SEQUENCE [LARGE SCALE GENOMIC DNA]</scope>
    <source>
        <strain evidence="3">SCPEA02</strain>
    </source>
</reference>
<evidence type="ECO:0000313" key="3">
    <source>
        <dbReference type="Proteomes" id="UP000662747"/>
    </source>
</evidence>
<evidence type="ECO:0000313" key="2">
    <source>
        <dbReference type="EMBL" id="QSQ27539.1"/>
    </source>
</evidence>
<keyword evidence="1" id="KW-0732">Signal</keyword>
<dbReference type="RefSeq" id="WP_206729060.1">
    <property type="nucleotide sequence ID" value="NZ_CP071090.1"/>
</dbReference>
<organism evidence="2 3">
    <name type="scientific">Pyxidicoccus parkwayensis</name>
    <dbReference type="NCBI Taxonomy" id="2813578"/>
    <lineage>
        <taxon>Bacteria</taxon>
        <taxon>Pseudomonadati</taxon>
        <taxon>Myxococcota</taxon>
        <taxon>Myxococcia</taxon>
        <taxon>Myxococcales</taxon>
        <taxon>Cystobacterineae</taxon>
        <taxon>Myxococcaceae</taxon>
        <taxon>Pyxidicoccus</taxon>
    </lineage>
</organism>
<feature type="signal peptide" evidence="1">
    <location>
        <begin position="1"/>
        <end position="30"/>
    </location>
</feature>
<evidence type="ECO:0000256" key="1">
    <source>
        <dbReference type="SAM" id="SignalP"/>
    </source>
</evidence>
<sequence length="208" mass="22527">MRHALHTRVYSILSLTFLALVSGCASQNVAAREGIPPRPKLGAPVDRIGRPLTANALIGPLDPDDVSDRRKEEYNRASLTDWPQFAADMQRTLGLYDGTDRKCGNQWLANSGAAPAMRYQRLAKVLADDRLWVDSRSTVCTRYLAVELAEFASPGTASGDCGGRTPNEDANDVFRSLLMLGTTSGADDGVSTDDRVHSTSEFPFLAAP</sequence>
<name>A0ABX7PAP4_9BACT</name>
<dbReference type="Proteomes" id="UP000662747">
    <property type="component" value="Chromosome"/>
</dbReference>
<feature type="chain" id="PRO_5045304764" description="Lipoprotein" evidence="1">
    <location>
        <begin position="31"/>
        <end position="208"/>
    </location>
</feature>